<sequence>MRIYFQDYWLIFLVEIIACWI</sequence>
<evidence type="ECO:0000313" key="1">
    <source>
        <dbReference type="EMBL" id="JAD82352.1"/>
    </source>
</evidence>
<organism evidence="1">
    <name type="scientific">Arundo donax</name>
    <name type="common">Giant reed</name>
    <name type="synonym">Donax arundinaceus</name>
    <dbReference type="NCBI Taxonomy" id="35708"/>
    <lineage>
        <taxon>Eukaryota</taxon>
        <taxon>Viridiplantae</taxon>
        <taxon>Streptophyta</taxon>
        <taxon>Embryophyta</taxon>
        <taxon>Tracheophyta</taxon>
        <taxon>Spermatophyta</taxon>
        <taxon>Magnoliopsida</taxon>
        <taxon>Liliopsida</taxon>
        <taxon>Poales</taxon>
        <taxon>Poaceae</taxon>
        <taxon>PACMAD clade</taxon>
        <taxon>Arundinoideae</taxon>
        <taxon>Arundineae</taxon>
        <taxon>Arundo</taxon>
    </lineage>
</organism>
<dbReference type="AlphaFoldDB" id="A0A0A9DF11"/>
<accession>A0A0A9DF11</accession>
<dbReference type="EMBL" id="GBRH01215543">
    <property type="protein sequence ID" value="JAD82352.1"/>
    <property type="molecule type" value="Transcribed_RNA"/>
</dbReference>
<name>A0A0A9DF11_ARUDO</name>
<reference evidence="1" key="2">
    <citation type="journal article" date="2015" name="Data Brief">
        <title>Shoot transcriptome of the giant reed, Arundo donax.</title>
        <authorList>
            <person name="Barrero R.A."/>
            <person name="Guerrero F.D."/>
            <person name="Moolhuijzen P."/>
            <person name="Goolsby J.A."/>
            <person name="Tidwell J."/>
            <person name="Bellgard S.E."/>
            <person name="Bellgard M.I."/>
        </authorList>
    </citation>
    <scope>NUCLEOTIDE SEQUENCE</scope>
    <source>
        <tissue evidence="1">Shoot tissue taken approximately 20 cm above the soil surface</tissue>
    </source>
</reference>
<protein>
    <submittedName>
        <fullName evidence="1">Uncharacterized protein</fullName>
    </submittedName>
</protein>
<proteinExistence type="predicted"/>
<reference evidence="1" key="1">
    <citation type="submission" date="2014-09" db="EMBL/GenBank/DDBJ databases">
        <authorList>
            <person name="Magalhaes I.L.F."/>
            <person name="Oliveira U."/>
            <person name="Santos F.R."/>
            <person name="Vidigal T.H.D.A."/>
            <person name="Brescovit A.D."/>
            <person name="Santos A.J."/>
        </authorList>
    </citation>
    <scope>NUCLEOTIDE SEQUENCE</scope>
    <source>
        <tissue evidence="1">Shoot tissue taken approximately 20 cm above the soil surface</tissue>
    </source>
</reference>